<dbReference type="GO" id="GO:0008235">
    <property type="term" value="F:metalloexopeptidase activity"/>
    <property type="evidence" value="ECO:0007669"/>
    <property type="project" value="InterPro"/>
</dbReference>
<dbReference type="SUPFAM" id="SSF53187">
    <property type="entry name" value="Zn-dependent exopeptidases"/>
    <property type="match status" value="1"/>
</dbReference>
<evidence type="ECO:0000313" key="3">
    <source>
        <dbReference type="EMBL" id="XBH06213.1"/>
    </source>
</evidence>
<accession>A0AAU7CMD0</accession>
<dbReference type="InterPro" id="IPR007484">
    <property type="entry name" value="Peptidase_M28"/>
</dbReference>
<dbReference type="RefSeq" id="WP_406699063.1">
    <property type="nucleotide sequence ID" value="NZ_CP155447.1"/>
</dbReference>
<dbReference type="GO" id="GO:0006508">
    <property type="term" value="P:proteolysis"/>
    <property type="evidence" value="ECO:0007669"/>
    <property type="project" value="InterPro"/>
</dbReference>
<gene>
    <name evidence="3" type="ORF">V5E97_09305</name>
</gene>
<dbReference type="InterPro" id="IPR046450">
    <property type="entry name" value="PA_dom_sf"/>
</dbReference>
<evidence type="ECO:0000259" key="2">
    <source>
        <dbReference type="Pfam" id="PF04389"/>
    </source>
</evidence>
<sequence>MKLWQSTCLAMASLVAVAASAEAEGKPDGTRWWSHVRFLADDSLEGRNTGTEGHRKAAAYVAKEFAKSGLKPAGTDGYFQPVQLKSSELDESHSSLVLVSKSGTETLTLGEDANIGLRVDPAPALDAELVFAGYGLSIPEADYDDFKGLDVRGKVVVYLSGPPPSIPGPLAAHMQSAHERASVLSRLGAIGTVAIPNPKNMDIPWERSTLARLMPAMQLADPALDESHGLKIGIAVNPAHADKWLAGSGYTFQEILEAADAGKPLPHFPIPARLQAKTAVKRAAVESQNVAAVLPGNDPKLKEEYVVFSAHLDHLGVGKPIDGDAIYNGAMDNAAGIATMLEIAATLKESGTALRRSVLFVAVTGEEKGLLGSRYFATRPTVDARKIVADINVDMYLPLFPLKLLTVYGLHESDLGEDVTEVAKSLGVASQPDPEPKRNVFIRSDQYSFIRVGVPSLALKLGFEKGSPEERIAKEWLTKRYHAPSDDLDQPVDKIAAAEFDVLVAKLLERVANRDERPRWKDDSFFKRFAK</sequence>
<feature type="chain" id="PRO_5043806289" evidence="1">
    <location>
        <begin position="19"/>
        <end position="531"/>
    </location>
</feature>
<dbReference type="CDD" id="cd04820">
    <property type="entry name" value="PA_M28_1_1"/>
    <property type="match status" value="1"/>
</dbReference>
<dbReference type="EMBL" id="CP155447">
    <property type="protein sequence ID" value="XBH06213.1"/>
    <property type="molecule type" value="Genomic_DNA"/>
</dbReference>
<keyword evidence="1" id="KW-0732">Signal</keyword>
<dbReference type="Gene3D" id="3.40.630.10">
    <property type="entry name" value="Zn peptidases"/>
    <property type="match status" value="2"/>
</dbReference>
<dbReference type="Pfam" id="PF04389">
    <property type="entry name" value="Peptidase_M28"/>
    <property type="match status" value="1"/>
</dbReference>
<dbReference type="SUPFAM" id="SSF52025">
    <property type="entry name" value="PA domain"/>
    <property type="match status" value="1"/>
</dbReference>
<reference evidence="3" key="1">
    <citation type="submission" date="2024-05" db="EMBL/GenBank/DDBJ databases">
        <title>Planctomycetes of the genus Singulisphaera possess chitinolytic capabilities.</title>
        <authorList>
            <person name="Ivanova A."/>
        </authorList>
    </citation>
    <scope>NUCLEOTIDE SEQUENCE</scope>
    <source>
        <strain evidence="3">Ch08T</strain>
    </source>
</reference>
<dbReference type="PANTHER" id="PTHR12147">
    <property type="entry name" value="METALLOPEPTIDASE M28 FAMILY MEMBER"/>
    <property type="match status" value="1"/>
</dbReference>
<proteinExistence type="predicted"/>
<feature type="domain" description="Peptidase M28" evidence="2">
    <location>
        <begin position="289"/>
        <end position="503"/>
    </location>
</feature>
<protein>
    <submittedName>
        <fullName evidence="3">M28 family metallopeptidase</fullName>
    </submittedName>
</protein>
<dbReference type="PANTHER" id="PTHR12147:SF26">
    <property type="entry name" value="PEPTIDASE M28 DOMAIN-CONTAINING PROTEIN"/>
    <property type="match status" value="1"/>
</dbReference>
<dbReference type="AlphaFoldDB" id="A0AAU7CMD0"/>
<dbReference type="InterPro" id="IPR045175">
    <property type="entry name" value="M28_fam"/>
</dbReference>
<evidence type="ECO:0000256" key="1">
    <source>
        <dbReference type="SAM" id="SignalP"/>
    </source>
</evidence>
<name>A0AAU7CMD0_9BACT</name>
<organism evidence="3">
    <name type="scientific">Singulisphaera sp. Ch08</name>
    <dbReference type="NCBI Taxonomy" id="3120278"/>
    <lineage>
        <taxon>Bacteria</taxon>
        <taxon>Pseudomonadati</taxon>
        <taxon>Planctomycetota</taxon>
        <taxon>Planctomycetia</taxon>
        <taxon>Isosphaerales</taxon>
        <taxon>Isosphaeraceae</taxon>
        <taxon>Singulisphaera</taxon>
    </lineage>
</organism>
<feature type="signal peptide" evidence="1">
    <location>
        <begin position="1"/>
        <end position="18"/>
    </location>
</feature>